<accession>B4L4J4</accession>
<dbReference type="KEGG" id="dmo:Dmoj_GI15776"/>
<organism evidence="2 3">
    <name type="scientific">Drosophila mojavensis</name>
    <name type="common">Fruit fly</name>
    <dbReference type="NCBI Taxonomy" id="7230"/>
    <lineage>
        <taxon>Eukaryota</taxon>
        <taxon>Metazoa</taxon>
        <taxon>Ecdysozoa</taxon>
        <taxon>Arthropoda</taxon>
        <taxon>Hexapoda</taxon>
        <taxon>Insecta</taxon>
        <taxon>Pterygota</taxon>
        <taxon>Neoptera</taxon>
        <taxon>Endopterygota</taxon>
        <taxon>Diptera</taxon>
        <taxon>Brachycera</taxon>
        <taxon>Muscomorpha</taxon>
        <taxon>Ephydroidea</taxon>
        <taxon>Drosophilidae</taxon>
        <taxon>Drosophila</taxon>
    </lineage>
</organism>
<evidence type="ECO:0000256" key="1">
    <source>
        <dbReference type="SAM" id="MobiDB-lite"/>
    </source>
</evidence>
<feature type="region of interest" description="Disordered" evidence="1">
    <location>
        <begin position="10"/>
        <end position="62"/>
    </location>
</feature>
<evidence type="ECO:0000313" key="2">
    <source>
        <dbReference type="EMBL" id="EDW07472.2"/>
    </source>
</evidence>
<gene>
    <name evidence="2" type="primary">Dmoj\GI15776</name>
    <name evidence="2" type="ORF">Dmoj_GI15776</name>
</gene>
<dbReference type="InParanoid" id="B4L4J4"/>
<feature type="compositionally biased region" description="Basic residues" evidence="1">
    <location>
        <begin position="17"/>
        <end position="28"/>
    </location>
</feature>
<reference evidence="2 3" key="1">
    <citation type="journal article" date="2007" name="Nature">
        <title>Evolution of genes and genomes on the Drosophila phylogeny.</title>
        <authorList>
            <consortium name="Drosophila 12 Genomes Consortium"/>
            <person name="Clark A.G."/>
            <person name="Eisen M.B."/>
            <person name="Smith D.R."/>
            <person name="Bergman C.M."/>
            <person name="Oliver B."/>
            <person name="Markow T.A."/>
            <person name="Kaufman T.C."/>
            <person name="Kellis M."/>
            <person name="Gelbart W."/>
            <person name="Iyer V.N."/>
            <person name="Pollard D.A."/>
            <person name="Sackton T.B."/>
            <person name="Larracuente A.M."/>
            <person name="Singh N.D."/>
            <person name="Abad J.P."/>
            <person name="Abt D.N."/>
            <person name="Adryan B."/>
            <person name="Aguade M."/>
            <person name="Akashi H."/>
            <person name="Anderson W.W."/>
            <person name="Aquadro C.F."/>
            <person name="Ardell D.H."/>
            <person name="Arguello R."/>
            <person name="Artieri C.G."/>
            <person name="Barbash D.A."/>
            <person name="Barker D."/>
            <person name="Barsanti P."/>
            <person name="Batterham P."/>
            <person name="Batzoglou S."/>
            <person name="Begun D."/>
            <person name="Bhutkar A."/>
            <person name="Blanco E."/>
            <person name="Bosak S.A."/>
            <person name="Bradley R.K."/>
            <person name="Brand A.D."/>
            <person name="Brent M.R."/>
            <person name="Brooks A.N."/>
            <person name="Brown R.H."/>
            <person name="Butlin R.K."/>
            <person name="Caggese C."/>
            <person name="Calvi B.R."/>
            <person name="Bernardo de Carvalho A."/>
            <person name="Caspi A."/>
            <person name="Castrezana S."/>
            <person name="Celniker S.E."/>
            <person name="Chang J.L."/>
            <person name="Chapple C."/>
            <person name="Chatterji S."/>
            <person name="Chinwalla A."/>
            <person name="Civetta A."/>
            <person name="Clifton S.W."/>
            <person name="Comeron J.M."/>
            <person name="Costello J.C."/>
            <person name="Coyne J.A."/>
            <person name="Daub J."/>
            <person name="David R.G."/>
            <person name="Delcher A.L."/>
            <person name="Delehaunty K."/>
            <person name="Do C.B."/>
            <person name="Ebling H."/>
            <person name="Edwards K."/>
            <person name="Eickbush T."/>
            <person name="Evans J.D."/>
            <person name="Filipski A."/>
            <person name="Findeiss S."/>
            <person name="Freyhult E."/>
            <person name="Fulton L."/>
            <person name="Fulton R."/>
            <person name="Garcia A.C."/>
            <person name="Gardiner A."/>
            <person name="Garfield D.A."/>
            <person name="Garvin B.E."/>
            <person name="Gibson G."/>
            <person name="Gilbert D."/>
            <person name="Gnerre S."/>
            <person name="Godfrey J."/>
            <person name="Good R."/>
            <person name="Gotea V."/>
            <person name="Gravely B."/>
            <person name="Greenberg A.J."/>
            <person name="Griffiths-Jones S."/>
            <person name="Gross S."/>
            <person name="Guigo R."/>
            <person name="Gustafson E.A."/>
            <person name="Haerty W."/>
            <person name="Hahn M.W."/>
            <person name="Halligan D.L."/>
            <person name="Halpern A.L."/>
            <person name="Halter G.M."/>
            <person name="Han M.V."/>
            <person name="Heger A."/>
            <person name="Hillier L."/>
            <person name="Hinrichs A.S."/>
            <person name="Holmes I."/>
            <person name="Hoskins R.A."/>
            <person name="Hubisz M.J."/>
            <person name="Hultmark D."/>
            <person name="Huntley M.A."/>
            <person name="Jaffe D.B."/>
            <person name="Jagadeeshan S."/>
            <person name="Jeck W.R."/>
            <person name="Johnson J."/>
            <person name="Jones C.D."/>
            <person name="Jordan W.C."/>
            <person name="Karpen G.H."/>
            <person name="Kataoka E."/>
            <person name="Keightley P.D."/>
            <person name="Kheradpour P."/>
            <person name="Kirkness E.F."/>
            <person name="Koerich L.B."/>
            <person name="Kristiansen K."/>
            <person name="Kudrna D."/>
            <person name="Kulathinal R.J."/>
            <person name="Kumar S."/>
            <person name="Kwok R."/>
            <person name="Lander E."/>
            <person name="Langley C.H."/>
            <person name="Lapoint R."/>
            <person name="Lazzaro B.P."/>
            <person name="Lee S.J."/>
            <person name="Levesque L."/>
            <person name="Li R."/>
            <person name="Lin C.F."/>
            <person name="Lin M.F."/>
            <person name="Lindblad-Toh K."/>
            <person name="Llopart A."/>
            <person name="Long M."/>
            <person name="Low L."/>
            <person name="Lozovsky E."/>
            <person name="Lu J."/>
            <person name="Luo M."/>
            <person name="Machado C.A."/>
            <person name="Makalowski W."/>
            <person name="Marzo M."/>
            <person name="Matsuda M."/>
            <person name="Matzkin L."/>
            <person name="McAllister B."/>
            <person name="McBride C.S."/>
            <person name="McKernan B."/>
            <person name="McKernan K."/>
            <person name="Mendez-Lago M."/>
            <person name="Minx P."/>
            <person name="Mollenhauer M.U."/>
            <person name="Montooth K."/>
            <person name="Mount S.M."/>
            <person name="Mu X."/>
            <person name="Myers E."/>
            <person name="Negre B."/>
            <person name="Newfeld S."/>
            <person name="Nielsen R."/>
            <person name="Noor M.A."/>
            <person name="O'Grady P."/>
            <person name="Pachter L."/>
            <person name="Papaceit M."/>
            <person name="Parisi M.J."/>
            <person name="Parisi M."/>
            <person name="Parts L."/>
            <person name="Pedersen J.S."/>
            <person name="Pesole G."/>
            <person name="Phillippy A.M."/>
            <person name="Ponting C.P."/>
            <person name="Pop M."/>
            <person name="Porcelli D."/>
            <person name="Powell J.R."/>
            <person name="Prohaska S."/>
            <person name="Pruitt K."/>
            <person name="Puig M."/>
            <person name="Quesneville H."/>
            <person name="Ram K.R."/>
            <person name="Rand D."/>
            <person name="Rasmussen M.D."/>
            <person name="Reed L.K."/>
            <person name="Reenan R."/>
            <person name="Reily A."/>
            <person name="Remington K.A."/>
            <person name="Rieger T.T."/>
            <person name="Ritchie M.G."/>
            <person name="Robin C."/>
            <person name="Rogers Y.H."/>
            <person name="Rohde C."/>
            <person name="Rozas J."/>
            <person name="Rubenfield M.J."/>
            <person name="Ruiz A."/>
            <person name="Russo S."/>
            <person name="Salzberg S.L."/>
            <person name="Sanchez-Gracia A."/>
            <person name="Saranga D.J."/>
            <person name="Sato H."/>
            <person name="Schaeffer S.W."/>
            <person name="Schatz M.C."/>
            <person name="Schlenke T."/>
            <person name="Schwartz R."/>
            <person name="Segarra C."/>
            <person name="Singh R.S."/>
            <person name="Sirot L."/>
            <person name="Sirota M."/>
            <person name="Sisneros N.B."/>
            <person name="Smith C.D."/>
            <person name="Smith T.F."/>
            <person name="Spieth J."/>
            <person name="Stage D.E."/>
            <person name="Stark A."/>
            <person name="Stephan W."/>
            <person name="Strausberg R.L."/>
            <person name="Strempel S."/>
            <person name="Sturgill D."/>
            <person name="Sutton G."/>
            <person name="Sutton G.G."/>
            <person name="Tao W."/>
            <person name="Teichmann S."/>
            <person name="Tobari Y.N."/>
            <person name="Tomimura Y."/>
            <person name="Tsolas J.M."/>
            <person name="Valente V.L."/>
            <person name="Venter E."/>
            <person name="Venter J.C."/>
            <person name="Vicario S."/>
            <person name="Vieira F.G."/>
            <person name="Vilella A.J."/>
            <person name="Villasante A."/>
            <person name="Walenz B."/>
            <person name="Wang J."/>
            <person name="Wasserman M."/>
            <person name="Watts T."/>
            <person name="Wilson D."/>
            <person name="Wilson R.K."/>
            <person name="Wing R.A."/>
            <person name="Wolfner M.F."/>
            <person name="Wong A."/>
            <person name="Wong G.K."/>
            <person name="Wu C.I."/>
            <person name="Wu G."/>
            <person name="Yamamoto D."/>
            <person name="Yang H.P."/>
            <person name="Yang S.P."/>
            <person name="Yorke J.A."/>
            <person name="Yoshida K."/>
            <person name="Zdobnov E."/>
            <person name="Zhang P."/>
            <person name="Zhang Y."/>
            <person name="Zimin A.V."/>
            <person name="Baldwin J."/>
            <person name="Abdouelleil A."/>
            <person name="Abdulkadir J."/>
            <person name="Abebe A."/>
            <person name="Abera B."/>
            <person name="Abreu J."/>
            <person name="Acer S.C."/>
            <person name="Aftuck L."/>
            <person name="Alexander A."/>
            <person name="An P."/>
            <person name="Anderson E."/>
            <person name="Anderson S."/>
            <person name="Arachi H."/>
            <person name="Azer M."/>
            <person name="Bachantsang P."/>
            <person name="Barry A."/>
            <person name="Bayul T."/>
            <person name="Berlin A."/>
            <person name="Bessette D."/>
            <person name="Bloom T."/>
            <person name="Blye J."/>
            <person name="Boguslavskiy L."/>
            <person name="Bonnet C."/>
            <person name="Boukhgalter B."/>
            <person name="Bourzgui I."/>
            <person name="Brown A."/>
            <person name="Cahill P."/>
            <person name="Channer S."/>
            <person name="Cheshatsang Y."/>
            <person name="Chuda L."/>
            <person name="Citroen M."/>
            <person name="Collymore A."/>
            <person name="Cooke P."/>
            <person name="Costello M."/>
            <person name="D'Aco K."/>
            <person name="Daza R."/>
            <person name="De Haan G."/>
            <person name="DeGray S."/>
            <person name="DeMaso C."/>
            <person name="Dhargay N."/>
            <person name="Dooley K."/>
            <person name="Dooley E."/>
            <person name="Doricent M."/>
            <person name="Dorje P."/>
            <person name="Dorjee K."/>
            <person name="Dupes A."/>
            <person name="Elong R."/>
            <person name="Falk J."/>
            <person name="Farina A."/>
            <person name="Faro S."/>
            <person name="Ferguson D."/>
            <person name="Fisher S."/>
            <person name="Foley C.D."/>
            <person name="Franke A."/>
            <person name="Friedrich D."/>
            <person name="Gadbois L."/>
            <person name="Gearin G."/>
            <person name="Gearin C.R."/>
            <person name="Giannoukos G."/>
            <person name="Goode T."/>
            <person name="Graham J."/>
            <person name="Grandbois E."/>
            <person name="Grewal S."/>
            <person name="Gyaltsen K."/>
            <person name="Hafez N."/>
            <person name="Hagos B."/>
            <person name="Hall J."/>
            <person name="Henson C."/>
            <person name="Hollinger A."/>
            <person name="Honan T."/>
            <person name="Huard M.D."/>
            <person name="Hughes L."/>
            <person name="Hurhula B."/>
            <person name="Husby M.E."/>
            <person name="Kamat A."/>
            <person name="Kanga B."/>
            <person name="Kashin S."/>
            <person name="Khazanovich D."/>
            <person name="Kisner P."/>
            <person name="Lance K."/>
            <person name="Lara M."/>
            <person name="Lee W."/>
            <person name="Lennon N."/>
            <person name="Letendre F."/>
            <person name="LeVine R."/>
            <person name="Lipovsky A."/>
            <person name="Liu X."/>
            <person name="Liu J."/>
            <person name="Liu S."/>
            <person name="Lokyitsang T."/>
            <person name="Lokyitsang Y."/>
            <person name="Lubonja R."/>
            <person name="Lui A."/>
            <person name="MacDonald P."/>
            <person name="Magnisalis V."/>
            <person name="Maru K."/>
            <person name="Matthews C."/>
            <person name="McCusker W."/>
            <person name="McDonough S."/>
            <person name="Mehta T."/>
            <person name="Meldrim J."/>
            <person name="Meneus L."/>
            <person name="Mihai O."/>
            <person name="Mihalev A."/>
            <person name="Mihova T."/>
            <person name="Mittelman R."/>
            <person name="Mlenga V."/>
            <person name="Montmayeur A."/>
            <person name="Mulrain L."/>
            <person name="Navidi A."/>
            <person name="Naylor J."/>
            <person name="Negash T."/>
            <person name="Nguyen T."/>
            <person name="Nguyen N."/>
            <person name="Nicol R."/>
            <person name="Norbu C."/>
            <person name="Norbu N."/>
            <person name="Novod N."/>
            <person name="O'Neill B."/>
            <person name="Osman S."/>
            <person name="Markiewicz E."/>
            <person name="Oyono O.L."/>
            <person name="Patti C."/>
            <person name="Phunkhang P."/>
            <person name="Pierre F."/>
            <person name="Priest M."/>
            <person name="Raghuraman S."/>
            <person name="Rege F."/>
            <person name="Reyes R."/>
            <person name="Rise C."/>
            <person name="Rogov P."/>
            <person name="Ross K."/>
            <person name="Ryan E."/>
            <person name="Settipalli S."/>
            <person name="Shea T."/>
            <person name="Sherpa N."/>
            <person name="Shi L."/>
            <person name="Shih D."/>
            <person name="Sparrow T."/>
            <person name="Spaulding J."/>
            <person name="Stalker J."/>
            <person name="Stange-Thomann N."/>
            <person name="Stavropoulos S."/>
            <person name="Stone C."/>
            <person name="Strader C."/>
            <person name="Tesfaye S."/>
            <person name="Thomson T."/>
            <person name="Thoulutsang Y."/>
            <person name="Thoulutsang D."/>
            <person name="Topham K."/>
            <person name="Topping I."/>
            <person name="Tsamla T."/>
            <person name="Vassiliev H."/>
            <person name="Vo A."/>
            <person name="Wangchuk T."/>
            <person name="Wangdi T."/>
            <person name="Weiand M."/>
            <person name="Wilkinson J."/>
            <person name="Wilson A."/>
            <person name="Yadav S."/>
            <person name="Young G."/>
            <person name="Yu Q."/>
            <person name="Zembek L."/>
            <person name="Zhong D."/>
            <person name="Zimmer A."/>
            <person name="Zwirko Z."/>
            <person name="Jaffe D.B."/>
            <person name="Alvarez P."/>
            <person name="Brockman W."/>
            <person name="Butler J."/>
            <person name="Chin C."/>
            <person name="Gnerre S."/>
            <person name="Grabherr M."/>
            <person name="Kleber M."/>
            <person name="Mauceli E."/>
            <person name="MacCallum I."/>
        </authorList>
    </citation>
    <scope>NUCLEOTIDE SEQUENCE [LARGE SCALE GENOMIC DNA]</scope>
    <source>
        <strain evidence="3">Tucson 15081-1352.22</strain>
    </source>
</reference>
<keyword evidence="3" id="KW-1185">Reference proteome</keyword>
<name>B4L4J4_DROMO</name>
<dbReference type="Proteomes" id="UP000009192">
    <property type="component" value="Unassembled WGS sequence"/>
</dbReference>
<dbReference type="HOGENOM" id="CLU_2742708_0_0_1"/>
<protein>
    <submittedName>
        <fullName evidence="2">Uncharacterized protein, isoform B</fullName>
    </submittedName>
</protein>
<dbReference type="EMBL" id="CH933810">
    <property type="protein sequence ID" value="EDW07472.2"/>
    <property type="molecule type" value="Genomic_DNA"/>
</dbReference>
<sequence>MEKLRQCEALLLGGRGRSPRHSRSRSRNRGRDTKCGYEPLLNSDDDNASSDDVRNAAISTVR</sequence>
<dbReference type="AlphaFoldDB" id="B4L4J4"/>
<proteinExistence type="predicted"/>
<evidence type="ECO:0000313" key="3">
    <source>
        <dbReference type="Proteomes" id="UP000009192"/>
    </source>
</evidence>